<evidence type="ECO:0000256" key="7">
    <source>
        <dbReference type="ARBA" id="ARBA00023080"/>
    </source>
</evidence>
<dbReference type="EMBL" id="BDUF01000084">
    <property type="protein sequence ID" value="GAX91109.1"/>
    <property type="molecule type" value="Genomic_DNA"/>
</dbReference>
<dbReference type="GO" id="GO:0005829">
    <property type="term" value="C:cytosol"/>
    <property type="evidence" value="ECO:0007669"/>
    <property type="project" value="TreeGrafter"/>
</dbReference>
<dbReference type="HAMAP" id="MF_01405">
    <property type="entry name" value="Non_canon_purine_NTPase"/>
    <property type="match status" value="1"/>
</dbReference>
<dbReference type="NCBIfam" id="NF011397">
    <property type="entry name" value="PRK14822.1"/>
    <property type="match status" value="1"/>
</dbReference>
<evidence type="ECO:0000256" key="10">
    <source>
        <dbReference type="HAMAP-Rule" id="MF_01405"/>
    </source>
</evidence>
<evidence type="ECO:0000256" key="4">
    <source>
        <dbReference type="ARBA" id="ARBA00022741"/>
    </source>
</evidence>
<comment type="function">
    <text evidence="10">Pyrophosphatase that catalyzes the hydrolysis of nucleoside triphosphates to their monophosphate derivatives, with a high preference for the non-canonical purine nucleotides XTP (xanthosine triphosphate), dITP (deoxyinosine triphosphate) and ITP. Seems to function as a house-cleaning enzyme that removes non-canonical purine nucleotides from the nucleotide pool, thus preventing their incorporation into DNA/RNA and avoiding chromosomal lesions.</text>
</comment>
<evidence type="ECO:0000256" key="8">
    <source>
        <dbReference type="ARBA" id="ARBA00051875"/>
    </source>
</evidence>
<evidence type="ECO:0000313" key="13">
    <source>
        <dbReference type="Proteomes" id="UP000217785"/>
    </source>
</evidence>
<dbReference type="PANTHER" id="PTHR11067:SF9">
    <property type="entry name" value="INOSINE TRIPHOSPHATE PYROPHOSPHATASE"/>
    <property type="match status" value="1"/>
</dbReference>
<keyword evidence="5 10" id="KW-0378">Hydrolase</keyword>
<dbReference type="GO" id="GO:0009117">
    <property type="term" value="P:nucleotide metabolic process"/>
    <property type="evidence" value="ECO:0007669"/>
    <property type="project" value="UniProtKB-KW"/>
</dbReference>
<keyword evidence="13" id="KW-1185">Reference proteome</keyword>
<comment type="caution">
    <text evidence="12">The sequence shown here is derived from an EMBL/GenBank/DDBJ whole genome shotgun (WGS) entry which is preliminary data.</text>
</comment>
<comment type="cofactor">
    <cofactor evidence="10">
        <name>Mg(2+)</name>
        <dbReference type="ChEBI" id="CHEBI:18420"/>
    </cofactor>
    <text evidence="10">Binds 1 Mg(2+) ion per subunit.</text>
</comment>
<comment type="subunit">
    <text evidence="2 10">Homodimer.</text>
</comment>
<evidence type="ECO:0000313" key="12">
    <source>
        <dbReference type="EMBL" id="GAX91109.1"/>
    </source>
</evidence>
<dbReference type="Pfam" id="PF01725">
    <property type="entry name" value="Ham1p_like"/>
    <property type="match status" value="1"/>
</dbReference>
<dbReference type="Proteomes" id="UP000217785">
    <property type="component" value="Unassembled WGS sequence"/>
</dbReference>
<comment type="catalytic activity">
    <reaction evidence="10">
        <text>ITP + H2O = IMP + diphosphate + H(+)</text>
        <dbReference type="Rhea" id="RHEA:29399"/>
        <dbReference type="ChEBI" id="CHEBI:15377"/>
        <dbReference type="ChEBI" id="CHEBI:15378"/>
        <dbReference type="ChEBI" id="CHEBI:33019"/>
        <dbReference type="ChEBI" id="CHEBI:58053"/>
        <dbReference type="ChEBI" id="CHEBI:61402"/>
        <dbReference type="EC" id="3.6.1.66"/>
    </reaction>
</comment>
<feature type="binding site" evidence="10">
    <location>
        <position position="68"/>
    </location>
    <ligand>
        <name>substrate</name>
    </ligand>
</feature>
<keyword evidence="7 10" id="KW-0546">Nucleotide metabolism</keyword>
<dbReference type="AlphaFoldDB" id="A0A292YQC6"/>
<dbReference type="InterPro" id="IPR002637">
    <property type="entry name" value="RdgB/HAM1"/>
</dbReference>
<dbReference type="GO" id="GO:0036222">
    <property type="term" value="F:XTP diphosphatase activity"/>
    <property type="evidence" value="ECO:0007669"/>
    <property type="project" value="UniProtKB-UniRule"/>
</dbReference>
<feature type="binding site" evidence="10">
    <location>
        <position position="67"/>
    </location>
    <ligand>
        <name>Mg(2+)</name>
        <dbReference type="ChEBI" id="CHEBI:18420"/>
    </ligand>
</feature>
<evidence type="ECO:0000256" key="2">
    <source>
        <dbReference type="ARBA" id="ARBA00011738"/>
    </source>
</evidence>
<proteinExistence type="inferred from homology"/>
<organism evidence="12 13">
    <name type="scientific">Effusibacillus lacus</name>
    <dbReference type="NCBI Taxonomy" id="1348429"/>
    <lineage>
        <taxon>Bacteria</taxon>
        <taxon>Bacillati</taxon>
        <taxon>Bacillota</taxon>
        <taxon>Bacilli</taxon>
        <taxon>Bacillales</taxon>
        <taxon>Alicyclobacillaceae</taxon>
        <taxon>Effusibacillus</taxon>
    </lineage>
</organism>
<feature type="active site" description="Proton acceptor" evidence="10">
    <location>
        <position position="67"/>
    </location>
</feature>
<feature type="binding site" evidence="10">
    <location>
        <begin position="178"/>
        <end position="179"/>
    </location>
    <ligand>
        <name>substrate</name>
    </ligand>
</feature>
<dbReference type="CDD" id="cd00515">
    <property type="entry name" value="HAM1"/>
    <property type="match status" value="1"/>
</dbReference>
<evidence type="ECO:0000256" key="11">
    <source>
        <dbReference type="RuleBase" id="RU003781"/>
    </source>
</evidence>
<keyword evidence="6 10" id="KW-0460">Magnesium</keyword>
<dbReference type="SUPFAM" id="SSF52972">
    <property type="entry name" value="ITPase-like"/>
    <property type="match status" value="1"/>
</dbReference>
<dbReference type="Gene3D" id="3.90.950.10">
    <property type="match status" value="1"/>
</dbReference>
<dbReference type="NCBIfam" id="TIGR00042">
    <property type="entry name" value="RdgB/HAM1 family non-canonical purine NTP pyrophosphatase"/>
    <property type="match status" value="1"/>
</dbReference>
<evidence type="ECO:0000256" key="9">
    <source>
        <dbReference type="ARBA" id="ARBA00052017"/>
    </source>
</evidence>
<reference evidence="13" key="1">
    <citation type="submission" date="2017-07" db="EMBL/GenBank/DDBJ databases">
        <title>Draft genome sequence of Effusibacillus lacus strain skLN1.</title>
        <authorList>
            <person name="Watanabe M."/>
            <person name="Kojima H."/>
            <person name="Fukui M."/>
        </authorList>
    </citation>
    <scope>NUCLEOTIDE SEQUENCE [LARGE SCALE GENOMIC DNA]</scope>
    <source>
        <strain evidence="13">skLN1</strain>
    </source>
</reference>
<feature type="binding site" evidence="10">
    <location>
        <begin position="7"/>
        <end position="12"/>
    </location>
    <ligand>
        <name>substrate</name>
    </ligand>
</feature>
<dbReference type="FunFam" id="3.90.950.10:FF:000001">
    <property type="entry name" value="dITP/XTP pyrophosphatase"/>
    <property type="match status" value="1"/>
</dbReference>
<dbReference type="GO" id="GO:0046872">
    <property type="term" value="F:metal ion binding"/>
    <property type="evidence" value="ECO:0007669"/>
    <property type="project" value="UniProtKB-KW"/>
</dbReference>
<protein>
    <recommendedName>
        <fullName evidence="10">dITP/XTP pyrophosphatase</fullName>
        <ecNumber evidence="10">3.6.1.66</ecNumber>
    </recommendedName>
    <alternativeName>
        <fullName evidence="10">Non-canonical purine NTP pyrophosphatase</fullName>
    </alternativeName>
    <alternativeName>
        <fullName evidence="10">Non-standard purine NTP pyrophosphatase</fullName>
    </alternativeName>
    <alternativeName>
        <fullName evidence="10">Nucleoside-triphosphate diphosphatase</fullName>
    </alternativeName>
    <alternativeName>
        <fullName evidence="10">Nucleoside-triphosphate pyrophosphatase</fullName>
        <shortName evidence="10">NTPase</shortName>
    </alternativeName>
</protein>
<dbReference type="GO" id="GO:0017111">
    <property type="term" value="F:ribonucleoside triphosphate phosphatase activity"/>
    <property type="evidence" value="ECO:0007669"/>
    <property type="project" value="InterPro"/>
</dbReference>
<comment type="caution">
    <text evidence="10">Lacks conserved residue(s) required for the propagation of feature annotation.</text>
</comment>
<evidence type="ECO:0000256" key="6">
    <source>
        <dbReference type="ARBA" id="ARBA00022842"/>
    </source>
</evidence>
<keyword evidence="4 10" id="KW-0547">Nucleotide-binding</keyword>
<feature type="binding site" evidence="10">
    <location>
        <begin position="150"/>
        <end position="153"/>
    </location>
    <ligand>
        <name>substrate</name>
    </ligand>
</feature>
<dbReference type="EC" id="3.6.1.66" evidence="10"/>
<name>A0A292YQC6_9BACL</name>
<dbReference type="InterPro" id="IPR020922">
    <property type="entry name" value="dITP/XTP_pyrophosphatase"/>
</dbReference>
<dbReference type="RefSeq" id="WP_096182844.1">
    <property type="nucleotide sequence ID" value="NZ_BDUF01000084.1"/>
</dbReference>
<comment type="catalytic activity">
    <reaction evidence="9 10">
        <text>XTP + H2O = XMP + diphosphate + H(+)</text>
        <dbReference type="Rhea" id="RHEA:28610"/>
        <dbReference type="ChEBI" id="CHEBI:15377"/>
        <dbReference type="ChEBI" id="CHEBI:15378"/>
        <dbReference type="ChEBI" id="CHEBI:33019"/>
        <dbReference type="ChEBI" id="CHEBI:57464"/>
        <dbReference type="ChEBI" id="CHEBI:61314"/>
        <dbReference type="EC" id="3.6.1.66"/>
    </reaction>
</comment>
<comment type="catalytic activity">
    <reaction evidence="8 10">
        <text>dITP + H2O = dIMP + diphosphate + H(+)</text>
        <dbReference type="Rhea" id="RHEA:28342"/>
        <dbReference type="ChEBI" id="CHEBI:15377"/>
        <dbReference type="ChEBI" id="CHEBI:15378"/>
        <dbReference type="ChEBI" id="CHEBI:33019"/>
        <dbReference type="ChEBI" id="CHEBI:61194"/>
        <dbReference type="ChEBI" id="CHEBI:61382"/>
        <dbReference type="EC" id="3.6.1.66"/>
    </reaction>
</comment>
<dbReference type="GO" id="GO:0036220">
    <property type="term" value="F:ITP diphosphatase activity"/>
    <property type="evidence" value="ECO:0007669"/>
    <property type="project" value="UniProtKB-UniRule"/>
</dbReference>
<dbReference type="InterPro" id="IPR029001">
    <property type="entry name" value="ITPase-like_fam"/>
</dbReference>
<accession>A0A292YQC6</accession>
<sequence>MQVILATRNQGKVREFDKALSELGWTVSGLPDNTPPVVEDGLTFEANARKKAETIAQLLQVPVLADDSGLEVDALGGRPGVYSARYAGEHASDADNNHKLLQELAGVAPDKRTARFVCALAFSNPGSPTLLARGECEGVILTEARGEGGFGYDPIFCVPDLRKTFGELDLDEKNRISHRAKAIRSLLELLSVRDPS</sequence>
<dbReference type="GO" id="GO:0009146">
    <property type="term" value="P:purine nucleoside triphosphate catabolic process"/>
    <property type="evidence" value="ECO:0007669"/>
    <property type="project" value="UniProtKB-UniRule"/>
</dbReference>
<dbReference type="GO" id="GO:0035870">
    <property type="term" value="F:dITP diphosphatase activity"/>
    <property type="evidence" value="ECO:0007669"/>
    <property type="project" value="UniProtKB-UniRule"/>
</dbReference>
<evidence type="ECO:0000256" key="1">
    <source>
        <dbReference type="ARBA" id="ARBA00008023"/>
    </source>
</evidence>
<feature type="binding site" evidence="10">
    <location>
        <position position="173"/>
    </location>
    <ligand>
        <name>substrate</name>
    </ligand>
</feature>
<comment type="similarity">
    <text evidence="1 10 11">Belongs to the HAM1 NTPase family.</text>
</comment>
<dbReference type="PANTHER" id="PTHR11067">
    <property type="entry name" value="INOSINE TRIPHOSPHATE PYROPHOSPHATASE/HAM1 PROTEIN"/>
    <property type="match status" value="1"/>
</dbReference>
<evidence type="ECO:0000256" key="5">
    <source>
        <dbReference type="ARBA" id="ARBA00022801"/>
    </source>
</evidence>
<evidence type="ECO:0000256" key="3">
    <source>
        <dbReference type="ARBA" id="ARBA00022723"/>
    </source>
</evidence>
<dbReference type="OrthoDB" id="9807456at2"/>
<keyword evidence="3 10" id="KW-0479">Metal-binding</keyword>
<gene>
    <name evidence="12" type="ORF">EFBL_2769</name>
</gene>
<dbReference type="GO" id="GO:0000166">
    <property type="term" value="F:nucleotide binding"/>
    <property type="evidence" value="ECO:0007669"/>
    <property type="project" value="UniProtKB-KW"/>
</dbReference>